<gene>
    <name evidence="6" type="ORF">F5147DRAFT_561732</name>
</gene>
<reference evidence="6" key="1">
    <citation type="journal article" date="2020" name="New Phytol.">
        <title>Comparative genomics reveals dynamic genome evolution in host specialist ectomycorrhizal fungi.</title>
        <authorList>
            <person name="Lofgren L.A."/>
            <person name="Nguyen N.H."/>
            <person name="Vilgalys R."/>
            <person name="Ruytinx J."/>
            <person name="Liao H.L."/>
            <person name="Branco S."/>
            <person name="Kuo A."/>
            <person name="LaButti K."/>
            <person name="Lipzen A."/>
            <person name="Andreopoulos W."/>
            <person name="Pangilinan J."/>
            <person name="Riley R."/>
            <person name="Hundley H."/>
            <person name="Na H."/>
            <person name="Barry K."/>
            <person name="Grigoriev I.V."/>
            <person name="Stajich J.E."/>
            <person name="Kennedy P.G."/>
        </authorList>
    </citation>
    <scope>NUCLEOTIDE SEQUENCE</scope>
    <source>
        <strain evidence="6">FC423</strain>
    </source>
</reference>
<evidence type="ECO:0000256" key="3">
    <source>
        <dbReference type="ARBA" id="ARBA00022771"/>
    </source>
</evidence>
<dbReference type="PANTHER" id="PTHR46481:SF10">
    <property type="entry name" value="ZINC FINGER BED DOMAIN-CONTAINING PROTEIN 39"/>
    <property type="match status" value="1"/>
</dbReference>
<keyword evidence="2" id="KW-0479">Metal-binding</keyword>
<organism evidence="6 7">
    <name type="scientific">Suillus discolor</name>
    <dbReference type="NCBI Taxonomy" id="1912936"/>
    <lineage>
        <taxon>Eukaryota</taxon>
        <taxon>Fungi</taxon>
        <taxon>Dikarya</taxon>
        <taxon>Basidiomycota</taxon>
        <taxon>Agaricomycotina</taxon>
        <taxon>Agaricomycetes</taxon>
        <taxon>Agaricomycetidae</taxon>
        <taxon>Boletales</taxon>
        <taxon>Suillineae</taxon>
        <taxon>Suillaceae</taxon>
        <taxon>Suillus</taxon>
    </lineage>
</organism>
<protein>
    <submittedName>
        <fullName evidence="6">Uncharacterized protein</fullName>
    </submittedName>
</protein>
<keyword evidence="3" id="KW-0863">Zinc-finger</keyword>
<sequence>EQLMKEWNSPVYAFFDPTPHIIEIADRRAHEFKCQARGCKVKVRWFLDKGDARSTGNMWKHVCLCWGDEVLKAADSAKDADKVRLKIVGSILQNGSITASFEHKGKGKITYSHRQHTRAETRAEVVRWVSESLRPFDIVKDRAFQSLMKTGRPEYYIPSLSTVSHDVRLVFARTQKWVAKMLQEYNGKINFTTDGWTSPNHHALVAFSAHFEHKGEPLSIPLDVIEVGKVKLTNL</sequence>
<dbReference type="OrthoDB" id="2677917at2759"/>
<feature type="non-terminal residue" evidence="6">
    <location>
        <position position="235"/>
    </location>
</feature>
<evidence type="ECO:0000256" key="4">
    <source>
        <dbReference type="ARBA" id="ARBA00022833"/>
    </source>
</evidence>
<evidence type="ECO:0000256" key="5">
    <source>
        <dbReference type="ARBA" id="ARBA00023242"/>
    </source>
</evidence>
<dbReference type="RefSeq" id="XP_041291039.1">
    <property type="nucleotide sequence ID" value="XM_041430599.1"/>
</dbReference>
<evidence type="ECO:0000313" key="6">
    <source>
        <dbReference type="EMBL" id="KAG2104740.1"/>
    </source>
</evidence>
<comment type="caution">
    <text evidence="6">The sequence shown here is derived from an EMBL/GenBank/DDBJ whole genome shotgun (WGS) entry which is preliminary data.</text>
</comment>
<name>A0A9P7F4X1_9AGAM</name>
<dbReference type="GeneID" id="64692858"/>
<dbReference type="Proteomes" id="UP000823399">
    <property type="component" value="Unassembled WGS sequence"/>
</dbReference>
<dbReference type="InterPro" id="IPR052035">
    <property type="entry name" value="ZnF_BED_domain_contain"/>
</dbReference>
<dbReference type="EMBL" id="JABBWM010000040">
    <property type="protein sequence ID" value="KAG2104740.1"/>
    <property type="molecule type" value="Genomic_DNA"/>
</dbReference>
<dbReference type="SUPFAM" id="SSF140996">
    <property type="entry name" value="Hermes dimerisation domain"/>
    <property type="match status" value="1"/>
</dbReference>
<feature type="non-terminal residue" evidence="6">
    <location>
        <position position="1"/>
    </location>
</feature>
<evidence type="ECO:0000256" key="2">
    <source>
        <dbReference type="ARBA" id="ARBA00022723"/>
    </source>
</evidence>
<evidence type="ECO:0000313" key="7">
    <source>
        <dbReference type="Proteomes" id="UP000823399"/>
    </source>
</evidence>
<proteinExistence type="predicted"/>
<keyword evidence="5" id="KW-0539">Nucleus</keyword>
<keyword evidence="7" id="KW-1185">Reference proteome</keyword>
<dbReference type="PANTHER" id="PTHR46481">
    <property type="entry name" value="ZINC FINGER BED DOMAIN-CONTAINING PROTEIN 4"/>
    <property type="match status" value="1"/>
</dbReference>
<dbReference type="AlphaFoldDB" id="A0A9P7F4X1"/>
<accession>A0A9P7F4X1</accession>
<comment type="subcellular location">
    <subcellularLocation>
        <location evidence="1">Nucleus</location>
    </subcellularLocation>
</comment>
<evidence type="ECO:0000256" key="1">
    <source>
        <dbReference type="ARBA" id="ARBA00004123"/>
    </source>
</evidence>
<dbReference type="GO" id="GO:0008270">
    <property type="term" value="F:zinc ion binding"/>
    <property type="evidence" value="ECO:0007669"/>
    <property type="project" value="UniProtKB-KW"/>
</dbReference>
<dbReference type="GO" id="GO:0005634">
    <property type="term" value="C:nucleus"/>
    <property type="evidence" value="ECO:0007669"/>
    <property type="project" value="UniProtKB-SubCell"/>
</dbReference>
<keyword evidence="4" id="KW-0862">Zinc</keyword>